<dbReference type="Gene3D" id="3.30.1310.10">
    <property type="entry name" value="Nucleoid-associated protein YbaB-like domain"/>
    <property type="match status" value="1"/>
</dbReference>
<dbReference type="AlphaFoldDB" id="A0A318LXN3"/>
<comment type="caution">
    <text evidence="1">The sequence shown here is derived from an EMBL/GenBank/DDBJ whole genome shotgun (WGS) entry which is preliminary data.</text>
</comment>
<dbReference type="InterPro" id="IPR036894">
    <property type="entry name" value="YbaB-like_sf"/>
</dbReference>
<dbReference type="EMBL" id="MASU01000002">
    <property type="protein sequence ID" value="PXY37508.1"/>
    <property type="molecule type" value="Genomic_DNA"/>
</dbReference>
<accession>A0A318LXN3</accession>
<sequence length="120" mass="12326">MESSTPGIERARTQTGALLRRINAASAELATERFTYTSPDGLVRATVDGNGALLGISLAEGAVRTAGLGSQLVTAVNTARRAATLDSRDRLASVIGGKRADALIGSSEYDGMLDGVSSDD</sequence>
<dbReference type="Pfam" id="PF02575">
    <property type="entry name" value="YbaB_DNA_bd"/>
    <property type="match status" value="1"/>
</dbReference>
<keyword evidence="2" id="KW-1185">Reference proteome</keyword>
<dbReference type="RefSeq" id="WP_110334379.1">
    <property type="nucleotide sequence ID" value="NZ_JBHVKT010000045.1"/>
</dbReference>
<dbReference type="Proteomes" id="UP000247892">
    <property type="component" value="Unassembled WGS sequence"/>
</dbReference>
<name>A0A318LXN3_9PSEU</name>
<dbReference type="SUPFAM" id="SSF82607">
    <property type="entry name" value="YbaB-like"/>
    <property type="match status" value="1"/>
</dbReference>
<organism evidence="1 2">
    <name type="scientific">Prauserella flavalba</name>
    <dbReference type="NCBI Taxonomy" id="1477506"/>
    <lineage>
        <taxon>Bacteria</taxon>
        <taxon>Bacillati</taxon>
        <taxon>Actinomycetota</taxon>
        <taxon>Actinomycetes</taxon>
        <taxon>Pseudonocardiales</taxon>
        <taxon>Pseudonocardiaceae</taxon>
        <taxon>Prauserella</taxon>
    </lineage>
</organism>
<evidence type="ECO:0008006" key="3">
    <source>
        <dbReference type="Google" id="ProtNLM"/>
    </source>
</evidence>
<gene>
    <name evidence="1" type="ORF">BA062_02330</name>
</gene>
<evidence type="ECO:0000313" key="1">
    <source>
        <dbReference type="EMBL" id="PXY37508.1"/>
    </source>
</evidence>
<proteinExistence type="predicted"/>
<dbReference type="GO" id="GO:0003677">
    <property type="term" value="F:DNA binding"/>
    <property type="evidence" value="ECO:0007669"/>
    <property type="project" value="InterPro"/>
</dbReference>
<protein>
    <recommendedName>
        <fullName evidence="3">YbaB/EbfC DNA-binding family protein</fullName>
    </recommendedName>
</protein>
<reference evidence="1 2" key="1">
    <citation type="submission" date="2016-07" db="EMBL/GenBank/DDBJ databases">
        <title>Draft genome sequence of Prauserella sp. YIM 121212, isolated from alkaline soil.</title>
        <authorList>
            <person name="Ruckert C."/>
            <person name="Albersmeier A."/>
            <person name="Jiang C.-L."/>
            <person name="Jiang Y."/>
            <person name="Kalinowski J."/>
            <person name="Schneider O."/>
            <person name="Winkler A."/>
            <person name="Zotchev S.B."/>
        </authorList>
    </citation>
    <scope>NUCLEOTIDE SEQUENCE [LARGE SCALE GENOMIC DNA]</scope>
    <source>
        <strain evidence="1 2">YIM 121212</strain>
    </source>
</reference>
<dbReference type="InterPro" id="IPR004401">
    <property type="entry name" value="YbaB/EbfC"/>
</dbReference>
<evidence type="ECO:0000313" key="2">
    <source>
        <dbReference type="Proteomes" id="UP000247892"/>
    </source>
</evidence>
<dbReference type="OrthoDB" id="3623823at2"/>